<name>A0ABQ8MEN0_LABRO</name>
<evidence type="ECO:0000313" key="2">
    <source>
        <dbReference type="Proteomes" id="UP000830375"/>
    </source>
</evidence>
<dbReference type="EMBL" id="JACTAM010000008">
    <property type="protein sequence ID" value="KAI2661337.1"/>
    <property type="molecule type" value="Genomic_DNA"/>
</dbReference>
<reference evidence="1 2" key="1">
    <citation type="submission" date="2022-01" db="EMBL/GenBank/DDBJ databases">
        <title>A high-quality chromosome-level genome assembly of rohu carp, Labeo rohita.</title>
        <authorList>
            <person name="Arick M.A. II"/>
            <person name="Hsu C.-Y."/>
            <person name="Magbanua Z."/>
            <person name="Pechanova O."/>
            <person name="Grover C."/>
            <person name="Miller E."/>
            <person name="Thrash A."/>
            <person name="Ezzel L."/>
            <person name="Alam S."/>
            <person name="Benzie J."/>
            <person name="Hamilton M."/>
            <person name="Karsi A."/>
            <person name="Lawrence M.L."/>
            <person name="Peterson D.G."/>
        </authorList>
    </citation>
    <scope>NUCLEOTIDE SEQUENCE [LARGE SCALE GENOMIC DNA]</scope>
    <source>
        <strain evidence="2">BAU-BD-2019</strain>
        <tissue evidence="1">Blood</tissue>
    </source>
</reference>
<keyword evidence="2" id="KW-1185">Reference proteome</keyword>
<evidence type="ECO:0000313" key="1">
    <source>
        <dbReference type="EMBL" id="KAI2661337.1"/>
    </source>
</evidence>
<organism evidence="1 2">
    <name type="scientific">Labeo rohita</name>
    <name type="common">Indian major carp</name>
    <name type="synonym">Cyprinus rohita</name>
    <dbReference type="NCBI Taxonomy" id="84645"/>
    <lineage>
        <taxon>Eukaryota</taxon>
        <taxon>Metazoa</taxon>
        <taxon>Chordata</taxon>
        <taxon>Craniata</taxon>
        <taxon>Vertebrata</taxon>
        <taxon>Euteleostomi</taxon>
        <taxon>Actinopterygii</taxon>
        <taxon>Neopterygii</taxon>
        <taxon>Teleostei</taxon>
        <taxon>Ostariophysi</taxon>
        <taxon>Cypriniformes</taxon>
        <taxon>Cyprinidae</taxon>
        <taxon>Labeoninae</taxon>
        <taxon>Labeonini</taxon>
        <taxon>Labeo</taxon>
    </lineage>
</organism>
<sequence>MLMCYHTGTTIHQVYLIYIFFFKSQLTGSKVGSGKVLGSGFEHGTPGALYVGAQFTRLSAPIRSNY</sequence>
<protein>
    <submittedName>
        <fullName evidence="1">Uncharacterized protein</fullName>
    </submittedName>
</protein>
<accession>A0ABQ8MEN0</accession>
<dbReference type="Proteomes" id="UP000830375">
    <property type="component" value="Unassembled WGS sequence"/>
</dbReference>
<proteinExistence type="predicted"/>
<comment type="caution">
    <text evidence="1">The sequence shown here is derived from an EMBL/GenBank/DDBJ whole genome shotgun (WGS) entry which is preliminary data.</text>
</comment>
<gene>
    <name evidence="1" type="ORF">H4Q32_006909</name>
</gene>